<dbReference type="InterPro" id="IPR006016">
    <property type="entry name" value="UspA"/>
</dbReference>
<dbReference type="Gene3D" id="3.40.50.620">
    <property type="entry name" value="HUPs"/>
    <property type="match status" value="1"/>
</dbReference>
<dbReference type="Proteomes" id="UP000027946">
    <property type="component" value="Unassembled WGS sequence"/>
</dbReference>
<comment type="caution">
    <text evidence="3">The sequence shown here is derived from an EMBL/GenBank/DDBJ whole genome shotgun (WGS) entry which is preliminary data.</text>
</comment>
<dbReference type="PRINTS" id="PR01438">
    <property type="entry name" value="UNVRSLSTRESS"/>
</dbReference>
<comment type="similarity">
    <text evidence="1">Belongs to the universal stress protein A family.</text>
</comment>
<keyword evidence="4" id="KW-1185">Reference proteome</keyword>
<proteinExistence type="inferred from homology"/>
<accession>A0A069RCW1</accession>
<dbReference type="OrthoDB" id="9794782at2"/>
<evidence type="ECO:0000313" key="3">
    <source>
        <dbReference type="EMBL" id="KDR94899.1"/>
    </source>
</evidence>
<sequence>MIKSILLPIDGSEFCKRSYKLAVEIARKYSAQITVVHVRRRSIKRDSNQGFYQGANVATIRDVVGSKDAFKILKKARGYFSMQGVHAETKLIEGEPAQAIIEYAQKGSYDAIIMCTHGMGGLKRFTMGSITSDVVINSTVPVLVVRCKSGKVIDIEEERAKRLEQKSAQQ</sequence>
<evidence type="ECO:0000313" key="4">
    <source>
        <dbReference type="Proteomes" id="UP000027946"/>
    </source>
</evidence>
<dbReference type="eggNOG" id="COG0589">
    <property type="taxonomic scope" value="Bacteria"/>
</dbReference>
<dbReference type="EMBL" id="JJMM01000013">
    <property type="protein sequence ID" value="KDR94899.1"/>
    <property type="molecule type" value="Genomic_DNA"/>
</dbReference>
<dbReference type="PANTHER" id="PTHR46268">
    <property type="entry name" value="STRESS RESPONSE PROTEIN NHAX"/>
    <property type="match status" value="1"/>
</dbReference>
<protein>
    <recommendedName>
        <fullName evidence="2">UspA domain-containing protein</fullName>
    </recommendedName>
</protein>
<gene>
    <name evidence="3" type="ORF">CLIT_13c02210</name>
</gene>
<dbReference type="AlphaFoldDB" id="A0A069RCW1"/>
<evidence type="ECO:0000256" key="1">
    <source>
        <dbReference type="ARBA" id="ARBA00008791"/>
    </source>
</evidence>
<dbReference type="PANTHER" id="PTHR46268:SF6">
    <property type="entry name" value="UNIVERSAL STRESS PROTEIN UP12"/>
    <property type="match status" value="1"/>
</dbReference>
<dbReference type="Pfam" id="PF00582">
    <property type="entry name" value="Usp"/>
    <property type="match status" value="1"/>
</dbReference>
<dbReference type="SUPFAM" id="SSF52402">
    <property type="entry name" value="Adenine nucleotide alpha hydrolases-like"/>
    <property type="match status" value="1"/>
</dbReference>
<dbReference type="InterPro" id="IPR006015">
    <property type="entry name" value="Universal_stress_UspA"/>
</dbReference>
<feature type="domain" description="UspA" evidence="2">
    <location>
        <begin position="1"/>
        <end position="146"/>
    </location>
</feature>
<evidence type="ECO:0000259" key="2">
    <source>
        <dbReference type="Pfam" id="PF00582"/>
    </source>
</evidence>
<name>A0A069RCW1_PEPLI</name>
<dbReference type="InterPro" id="IPR014729">
    <property type="entry name" value="Rossmann-like_a/b/a_fold"/>
</dbReference>
<dbReference type="RefSeq" id="WP_038266184.1">
    <property type="nucleotide sequence ID" value="NZ_FSRH01000005.1"/>
</dbReference>
<organism evidence="3 4">
    <name type="scientific">Peptoclostridium litorale DSM 5388</name>
    <dbReference type="NCBI Taxonomy" id="1121324"/>
    <lineage>
        <taxon>Bacteria</taxon>
        <taxon>Bacillati</taxon>
        <taxon>Bacillota</taxon>
        <taxon>Clostridia</taxon>
        <taxon>Peptostreptococcales</taxon>
        <taxon>Peptoclostridiaceae</taxon>
        <taxon>Peptoclostridium</taxon>
    </lineage>
</organism>
<dbReference type="CDD" id="cd00293">
    <property type="entry name" value="USP-like"/>
    <property type="match status" value="1"/>
</dbReference>
<reference evidence="3 4" key="1">
    <citation type="submission" date="2014-03" db="EMBL/GenBank/DDBJ databases">
        <title>Genome sequence of Clostridium litorale W6, DSM 5388.</title>
        <authorList>
            <person name="Poehlein A."/>
            <person name="Jagirdar A."/>
            <person name="Khonsari B."/>
            <person name="Chibani C.M."/>
            <person name="Gutierrez Gutierrez D.A."/>
            <person name="Davydova E."/>
            <person name="Alghaithi H.S."/>
            <person name="Nair K.P."/>
            <person name="Dhamotharan K."/>
            <person name="Chandran L."/>
            <person name="G W."/>
            <person name="Daniel R."/>
        </authorList>
    </citation>
    <scope>NUCLEOTIDE SEQUENCE [LARGE SCALE GENOMIC DNA]</scope>
    <source>
        <strain evidence="3 4">W6</strain>
    </source>
</reference>